<dbReference type="AlphaFoldDB" id="A0A364LFU2"/>
<feature type="domain" description="Ribbon-helix-helix protein CopG" evidence="1">
    <location>
        <begin position="7"/>
        <end position="43"/>
    </location>
</feature>
<dbReference type="SUPFAM" id="SSF47598">
    <property type="entry name" value="Ribbon-helix-helix"/>
    <property type="match status" value="1"/>
</dbReference>
<accession>A0A364LFU2</accession>
<dbReference type="Gene3D" id="1.10.1220.10">
    <property type="entry name" value="Met repressor-like"/>
    <property type="match status" value="1"/>
</dbReference>
<dbReference type="PANTHER" id="PTHR40688">
    <property type="match status" value="1"/>
</dbReference>
<evidence type="ECO:0000313" key="2">
    <source>
        <dbReference type="EMBL" id="RAP34935.1"/>
    </source>
</evidence>
<dbReference type="Pfam" id="PF01402">
    <property type="entry name" value="RHH_1"/>
    <property type="match status" value="1"/>
</dbReference>
<sequence>MAATSLISVRVPSEVAERLEHLSQTVERSKSWLAAEAIEEYLDLHEWQVQAIHEGLKEIEQGQVIDFFDVKKELGINN</sequence>
<dbReference type="InterPro" id="IPR010985">
    <property type="entry name" value="Ribbon_hlx_hlx"/>
</dbReference>
<dbReference type="Proteomes" id="UP000249458">
    <property type="component" value="Unassembled WGS sequence"/>
</dbReference>
<evidence type="ECO:0000259" key="1">
    <source>
        <dbReference type="Pfam" id="PF01402"/>
    </source>
</evidence>
<dbReference type="InterPro" id="IPR013321">
    <property type="entry name" value="Arc_rbn_hlx_hlx"/>
</dbReference>
<dbReference type="CDD" id="cd22233">
    <property type="entry name" value="RHH_CopAso-like"/>
    <property type="match status" value="1"/>
</dbReference>
<dbReference type="PANTHER" id="PTHR40688:SF2">
    <property type="entry name" value="RIBBON-HELIX-HELIX PROTEIN COPG DOMAIN-CONTAINING PROTEIN"/>
    <property type="match status" value="1"/>
</dbReference>
<dbReference type="GO" id="GO:0006355">
    <property type="term" value="P:regulation of DNA-templated transcription"/>
    <property type="evidence" value="ECO:0007669"/>
    <property type="project" value="InterPro"/>
</dbReference>
<reference evidence="2 3" key="1">
    <citation type="submission" date="2017-02" db="EMBL/GenBank/DDBJ databases">
        <title>Legionella quilivanii strain from human: case report and whole genome sequencing analysis.</title>
        <authorList>
            <person name="Lalancette C."/>
            <person name="Leduc J.-M."/>
            <person name="Levesque S."/>
            <person name="Fournier E."/>
            <person name="Saoud J."/>
            <person name="Faucher S.P."/>
            <person name="Bernard K."/>
            <person name="Martineau C."/>
            <person name="Longtin J."/>
        </authorList>
    </citation>
    <scope>NUCLEOTIDE SEQUENCE [LARGE SCALE GENOMIC DNA]</scope>
    <source>
        <strain evidence="2 3">ID143958</strain>
    </source>
</reference>
<dbReference type="EMBL" id="MVJN01000013">
    <property type="protein sequence ID" value="RAP34935.1"/>
    <property type="molecule type" value="Genomic_DNA"/>
</dbReference>
<organism evidence="2 3">
    <name type="scientific">Legionella quinlivanii</name>
    <dbReference type="NCBI Taxonomy" id="45073"/>
    <lineage>
        <taxon>Bacteria</taxon>
        <taxon>Pseudomonadati</taxon>
        <taxon>Pseudomonadota</taxon>
        <taxon>Gammaproteobacteria</taxon>
        <taxon>Legionellales</taxon>
        <taxon>Legionellaceae</taxon>
        <taxon>Legionella</taxon>
    </lineage>
</organism>
<dbReference type="InterPro" id="IPR052991">
    <property type="entry name" value="Non-func_TypeII_TA_Antitoxin"/>
</dbReference>
<dbReference type="RefSeq" id="WP_058524212.1">
    <property type="nucleotide sequence ID" value="NZ_CAAAIK010000044.1"/>
</dbReference>
<name>A0A364LFU2_9GAMM</name>
<evidence type="ECO:0000313" key="3">
    <source>
        <dbReference type="Proteomes" id="UP000249458"/>
    </source>
</evidence>
<protein>
    <recommendedName>
        <fullName evidence="1">Ribbon-helix-helix protein CopG domain-containing protein</fullName>
    </recommendedName>
</protein>
<comment type="caution">
    <text evidence="2">The sequence shown here is derived from an EMBL/GenBank/DDBJ whole genome shotgun (WGS) entry which is preliminary data.</text>
</comment>
<proteinExistence type="predicted"/>
<gene>
    <name evidence="2" type="ORF">B1207_14695</name>
</gene>
<dbReference type="InterPro" id="IPR002145">
    <property type="entry name" value="CopG"/>
</dbReference>